<dbReference type="InterPro" id="IPR043502">
    <property type="entry name" value="DNA/RNA_pol_sf"/>
</dbReference>
<organism evidence="1">
    <name type="scientific">Amphimedon queenslandica</name>
    <name type="common">Sponge</name>
    <dbReference type="NCBI Taxonomy" id="400682"/>
    <lineage>
        <taxon>Eukaryota</taxon>
        <taxon>Metazoa</taxon>
        <taxon>Porifera</taxon>
        <taxon>Demospongiae</taxon>
        <taxon>Heteroscleromorpha</taxon>
        <taxon>Haplosclerida</taxon>
        <taxon>Niphatidae</taxon>
        <taxon>Amphimedon</taxon>
    </lineage>
</organism>
<dbReference type="SUPFAM" id="SSF56672">
    <property type="entry name" value="DNA/RNA polymerases"/>
    <property type="match status" value="1"/>
</dbReference>
<dbReference type="EnsemblMetazoa" id="Aqu2.1.14998_001">
    <property type="protein sequence ID" value="Aqu2.1.14998_001"/>
    <property type="gene ID" value="Aqu2.1.14998"/>
</dbReference>
<evidence type="ECO:0000313" key="1">
    <source>
        <dbReference type="EnsemblMetazoa" id="Aqu2.1.14998_001"/>
    </source>
</evidence>
<evidence type="ECO:0008006" key="2">
    <source>
        <dbReference type="Google" id="ProtNLM"/>
    </source>
</evidence>
<name>A0A1X7TJT3_AMPQE</name>
<protein>
    <recommendedName>
        <fullName evidence="2">Reverse transcriptase domain-containing protein</fullName>
    </recommendedName>
</protein>
<sequence length="100" mass="11720">MYHIGLIADIEKAFLMINITEADQDALRFLWYKDVAVNEPEIKVYRFTHVVFGMGLSPYYLNTTLTKHLKLFECGYPSTVQSKELFRQGVYNLRKYVSNC</sequence>
<proteinExistence type="predicted"/>
<reference evidence="1" key="1">
    <citation type="submission" date="2017-05" db="UniProtKB">
        <authorList>
            <consortium name="EnsemblMetazoa"/>
        </authorList>
    </citation>
    <scope>IDENTIFICATION</scope>
</reference>
<dbReference type="InParanoid" id="A0A1X7TJT3"/>
<accession>A0A1X7TJT3</accession>
<dbReference type="AlphaFoldDB" id="A0A1X7TJT3"/>